<dbReference type="VEuPathDB" id="FungiDB:TERG_05079"/>
<keyword evidence="4" id="KW-1185">Reference proteome</keyword>
<dbReference type="AlphaFoldDB" id="F2SR62"/>
<dbReference type="PANTHER" id="PTHR12419">
    <property type="entry name" value="OTU DOMAIN CONTAINING PROTEIN"/>
    <property type="match status" value="1"/>
</dbReference>
<dbReference type="GO" id="GO:0016579">
    <property type="term" value="P:protein deubiquitination"/>
    <property type="evidence" value="ECO:0007669"/>
    <property type="project" value="TreeGrafter"/>
</dbReference>
<accession>F2SR62</accession>
<feature type="compositionally biased region" description="Polar residues" evidence="1">
    <location>
        <begin position="224"/>
        <end position="234"/>
    </location>
</feature>
<reference evidence="4" key="1">
    <citation type="journal article" date="2012" name="MBio">
        <title>Comparative genome analysis of Trichophyton rubrum and related dermatophytes reveals candidate genes involved in infection.</title>
        <authorList>
            <person name="Martinez D.A."/>
            <person name="Oliver B.G."/>
            <person name="Graeser Y."/>
            <person name="Goldberg J.M."/>
            <person name="Li W."/>
            <person name="Martinez-Rossi N.M."/>
            <person name="Monod M."/>
            <person name="Shelest E."/>
            <person name="Barton R.C."/>
            <person name="Birch E."/>
            <person name="Brakhage A.A."/>
            <person name="Chen Z."/>
            <person name="Gurr S.J."/>
            <person name="Heiman D."/>
            <person name="Heitman J."/>
            <person name="Kosti I."/>
            <person name="Rossi A."/>
            <person name="Saif S."/>
            <person name="Samalova M."/>
            <person name="Saunders C.W."/>
            <person name="Shea T."/>
            <person name="Summerbell R.C."/>
            <person name="Xu J."/>
            <person name="Young S."/>
            <person name="Zeng Q."/>
            <person name="Birren B.W."/>
            <person name="Cuomo C.A."/>
            <person name="White T.C."/>
        </authorList>
    </citation>
    <scope>NUCLEOTIDE SEQUENCE [LARGE SCALE GENOMIC DNA]</scope>
    <source>
        <strain evidence="4">ATCC MYA-4607 / CBS 118892</strain>
    </source>
</reference>
<dbReference type="HOGENOM" id="CLU_046150_0_0_1"/>
<feature type="region of interest" description="Disordered" evidence="1">
    <location>
        <begin position="366"/>
        <end position="434"/>
    </location>
</feature>
<name>F2SR62_TRIRC</name>
<dbReference type="PANTHER" id="PTHR12419:SF7">
    <property type="entry name" value="OTU DOMAIN-CONTAINING PROTEIN 3"/>
    <property type="match status" value="1"/>
</dbReference>
<dbReference type="Proteomes" id="UP000008864">
    <property type="component" value="Unassembled WGS sequence"/>
</dbReference>
<organism evidence="3 4">
    <name type="scientific">Trichophyton rubrum (strain ATCC MYA-4607 / CBS 118892)</name>
    <name type="common">Athlete's foot fungus</name>
    <dbReference type="NCBI Taxonomy" id="559305"/>
    <lineage>
        <taxon>Eukaryota</taxon>
        <taxon>Fungi</taxon>
        <taxon>Dikarya</taxon>
        <taxon>Ascomycota</taxon>
        <taxon>Pezizomycotina</taxon>
        <taxon>Eurotiomycetes</taxon>
        <taxon>Eurotiomycetidae</taxon>
        <taxon>Onygenales</taxon>
        <taxon>Arthrodermataceae</taxon>
        <taxon>Trichophyton</taxon>
    </lineage>
</organism>
<dbReference type="STRING" id="559305.F2SR62"/>
<feature type="compositionally biased region" description="Low complexity" evidence="1">
    <location>
        <begin position="239"/>
        <end position="260"/>
    </location>
</feature>
<dbReference type="InterPro" id="IPR038765">
    <property type="entry name" value="Papain-like_cys_pep_sf"/>
</dbReference>
<dbReference type="SUPFAM" id="SSF54001">
    <property type="entry name" value="Cysteine proteinases"/>
    <property type="match status" value="1"/>
</dbReference>
<proteinExistence type="predicted"/>
<dbReference type="eggNOG" id="KOG2605">
    <property type="taxonomic scope" value="Eukaryota"/>
</dbReference>
<dbReference type="RefSeq" id="XP_047604347.1">
    <property type="nucleotide sequence ID" value="XM_047748366.1"/>
</dbReference>
<dbReference type="CDD" id="cd22756">
    <property type="entry name" value="OTU_OTUD3-like"/>
    <property type="match status" value="1"/>
</dbReference>
<feature type="compositionally biased region" description="Low complexity" evidence="1">
    <location>
        <begin position="267"/>
        <end position="288"/>
    </location>
</feature>
<dbReference type="GeneID" id="10372560"/>
<evidence type="ECO:0000313" key="4">
    <source>
        <dbReference type="Proteomes" id="UP000008864"/>
    </source>
</evidence>
<feature type="region of interest" description="Disordered" evidence="1">
    <location>
        <begin position="1"/>
        <end position="34"/>
    </location>
</feature>
<dbReference type="PROSITE" id="PS50802">
    <property type="entry name" value="OTU"/>
    <property type="match status" value="1"/>
</dbReference>
<evidence type="ECO:0000259" key="2">
    <source>
        <dbReference type="PROSITE" id="PS50802"/>
    </source>
</evidence>
<dbReference type="OrthoDB" id="409956at2759"/>
<feature type="domain" description="OTU" evidence="2">
    <location>
        <begin position="53"/>
        <end position="210"/>
    </location>
</feature>
<sequence>MADSISHGRIVPIMSPARLTSQPGGKGSGKQAGGAKMLQEDDLHIECLKERRLYAVPTPGDGNCLFYSLSDQLYGHQGRQGEIRERLVEHIRTNAAYFVQFVPDVGGERRAPRRAAAARSKSQSYSDRAATSEGQWAKFEKLLTQMKETGFWGGSVEIQAFCQAYQRDVYVYTDQGITPFTSHGSLEGRENQPVHIAYHNFQHYSSVRTDFIRTMQSLRDAPASASTTHDGCSSPQPPSLVAGGSGSSTLTTPASTPASVCAPVSEPTDAATRSAATSASTAAASASPTKPPRRRLIRGIRPTARTLLRASSSRSSSRNSTASKRSAGRSDDEEEDGHDDELPLIRRRQGRDRKRRILQDVTLGISNAGTSTDDEDCRIISVRPRDVAEDDGDSGGKVDEFALSETAEGEEEEAPSSNERASTAGESDSEFEGD</sequence>
<evidence type="ECO:0000256" key="1">
    <source>
        <dbReference type="SAM" id="MobiDB-lite"/>
    </source>
</evidence>
<evidence type="ECO:0000313" key="3">
    <source>
        <dbReference type="EMBL" id="EGD88830.2"/>
    </source>
</evidence>
<dbReference type="InParanoid" id="F2SR62"/>
<gene>
    <name evidence="3" type="ORF">TERG_05079</name>
</gene>
<dbReference type="GO" id="GO:0004843">
    <property type="term" value="F:cysteine-type deubiquitinase activity"/>
    <property type="evidence" value="ECO:0007669"/>
    <property type="project" value="TreeGrafter"/>
</dbReference>
<dbReference type="OMA" id="IHIAFHD"/>
<dbReference type="Pfam" id="PF02338">
    <property type="entry name" value="OTU"/>
    <property type="match status" value="1"/>
</dbReference>
<dbReference type="EMBL" id="GG700652">
    <property type="protein sequence ID" value="EGD88830.2"/>
    <property type="molecule type" value="Genomic_DNA"/>
</dbReference>
<feature type="region of interest" description="Disordered" evidence="1">
    <location>
        <begin position="221"/>
        <end position="347"/>
    </location>
</feature>
<feature type="compositionally biased region" description="Low complexity" evidence="1">
    <location>
        <begin position="299"/>
        <end position="325"/>
    </location>
</feature>
<dbReference type="InterPro" id="IPR050704">
    <property type="entry name" value="Peptidase_C85-like"/>
</dbReference>
<protein>
    <recommendedName>
        <fullName evidence="2">OTU domain-containing protein</fullName>
    </recommendedName>
</protein>
<dbReference type="Gene3D" id="3.90.70.80">
    <property type="match status" value="1"/>
</dbReference>
<dbReference type="InterPro" id="IPR003323">
    <property type="entry name" value="OTU_dom"/>
</dbReference>